<keyword evidence="2" id="KW-0812">Transmembrane</keyword>
<dbReference type="EMBL" id="CAKOAT010152932">
    <property type="protein sequence ID" value="CAH8345663.1"/>
    <property type="molecule type" value="Genomic_DNA"/>
</dbReference>
<reference evidence="3 4" key="1">
    <citation type="submission" date="2022-03" db="EMBL/GenBank/DDBJ databases">
        <authorList>
            <person name="Macdonald S."/>
            <person name="Ahmed S."/>
            <person name="Newling K."/>
        </authorList>
    </citation>
    <scope>NUCLEOTIDE SEQUENCE [LARGE SCALE GENOMIC DNA]</scope>
</reference>
<keyword evidence="4" id="KW-1185">Reference proteome</keyword>
<keyword evidence="2" id="KW-1133">Transmembrane helix</keyword>
<keyword evidence="2" id="KW-0472">Membrane</keyword>
<protein>
    <submittedName>
        <fullName evidence="3">Uncharacterized protein</fullName>
    </submittedName>
</protein>
<organism evidence="3 4">
    <name type="scientific">Eruca vesicaria subsp. sativa</name>
    <name type="common">Garden rocket</name>
    <name type="synonym">Eruca sativa</name>
    <dbReference type="NCBI Taxonomy" id="29727"/>
    <lineage>
        <taxon>Eukaryota</taxon>
        <taxon>Viridiplantae</taxon>
        <taxon>Streptophyta</taxon>
        <taxon>Embryophyta</taxon>
        <taxon>Tracheophyta</taxon>
        <taxon>Spermatophyta</taxon>
        <taxon>Magnoliopsida</taxon>
        <taxon>eudicotyledons</taxon>
        <taxon>Gunneridae</taxon>
        <taxon>Pentapetalae</taxon>
        <taxon>rosids</taxon>
        <taxon>malvids</taxon>
        <taxon>Brassicales</taxon>
        <taxon>Brassicaceae</taxon>
        <taxon>Brassiceae</taxon>
        <taxon>Eruca</taxon>
    </lineage>
</organism>
<evidence type="ECO:0000256" key="1">
    <source>
        <dbReference type="SAM" id="MobiDB-lite"/>
    </source>
</evidence>
<comment type="caution">
    <text evidence="3">The sequence shown here is derived from an EMBL/GenBank/DDBJ whole genome shotgun (WGS) entry which is preliminary data.</text>
</comment>
<feature type="transmembrane region" description="Helical" evidence="2">
    <location>
        <begin position="12"/>
        <end position="34"/>
    </location>
</feature>
<gene>
    <name evidence="3" type="ORF">ERUC_LOCUS16693</name>
</gene>
<name>A0ABC8K496_ERUVS</name>
<dbReference type="AlphaFoldDB" id="A0ABC8K496"/>
<dbReference type="Proteomes" id="UP001642260">
    <property type="component" value="Unassembled WGS sequence"/>
</dbReference>
<proteinExistence type="predicted"/>
<evidence type="ECO:0000256" key="2">
    <source>
        <dbReference type="SAM" id="Phobius"/>
    </source>
</evidence>
<feature type="compositionally biased region" description="Low complexity" evidence="1">
    <location>
        <begin position="152"/>
        <end position="161"/>
    </location>
</feature>
<accession>A0ABC8K496</accession>
<sequence>MESQMSLDFAQLFTVSSLYRFFYSMLTNFIFHAIRCRYDVLAWTLYGIITSQVGDKDTIVQIADVGDMSLRTFLKDVFEHDSLPVVPSVHMEYILLFVYFFAYGIKFLNFQKKVKEKKNLCSIVFGSLTNARLARKHRIQLICARRVAASPPQAITTEEPTTTPPHAGPTNGGK</sequence>
<evidence type="ECO:0000313" key="4">
    <source>
        <dbReference type="Proteomes" id="UP001642260"/>
    </source>
</evidence>
<evidence type="ECO:0000313" key="3">
    <source>
        <dbReference type="EMBL" id="CAH8345663.1"/>
    </source>
</evidence>
<feature type="transmembrane region" description="Helical" evidence="2">
    <location>
        <begin position="93"/>
        <end position="110"/>
    </location>
</feature>
<feature type="region of interest" description="Disordered" evidence="1">
    <location>
        <begin position="152"/>
        <end position="174"/>
    </location>
</feature>